<evidence type="ECO:0000256" key="1">
    <source>
        <dbReference type="SAM" id="Coils"/>
    </source>
</evidence>
<accession>A0A4P2QBN0</accession>
<sequence>MRLIEPSSGPSDAPHDLLLAAPAASAALSSPPDRRAPSGEPAGLPAAGDAELALLRREIERLRREGREAQRLRRELAALFLVLLALFAVAQLVRDVLRADLPPLLQMASSWGLLLLLLAPIGWFVRRQPLPLAELGVTLSGARQSLREALVVAAVAFAAGLALRAGPALRGEPWLVWGSVAGYSRLEFAIFLASYGPHCLVQELIARGVLQTSLERLLPDAGRLSPIVITSVLFGVFHLYVSPGFALITFAASVLFGLFYARHRTLIGVTAVHVTVGLTSVAVGLN</sequence>
<dbReference type="GO" id="GO:0080120">
    <property type="term" value="P:CAAX-box protein maturation"/>
    <property type="evidence" value="ECO:0007669"/>
    <property type="project" value="UniProtKB-ARBA"/>
</dbReference>
<keyword evidence="3" id="KW-0472">Membrane</keyword>
<feature type="transmembrane region" description="Helical" evidence="3">
    <location>
        <begin position="227"/>
        <end position="260"/>
    </location>
</feature>
<evidence type="ECO:0000313" key="6">
    <source>
        <dbReference type="Proteomes" id="UP000295781"/>
    </source>
</evidence>
<dbReference type="AlphaFoldDB" id="A0A4P2QBN0"/>
<organism evidence="5 6">
    <name type="scientific">Sorangium cellulosum</name>
    <name type="common">Polyangium cellulosum</name>
    <dbReference type="NCBI Taxonomy" id="56"/>
    <lineage>
        <taxon>Bacteria</taxon>
        <taxon>Pseudomonadati</taxon>
        <taxon>Myxococcota</taxon>
        <taxon>Polyangia</taxon>
        <taxon>Polyangiales</taxon>
        <taxon>Polyangiaceae</taxon>
        <taxon>Sorangium</taxon>
    </lineage>
</organism>
<evidence type="ECO:0000256" key="2">
    <source>
        <dbReference type="SAM" id="MobiDB-lite"/>
    </source>
</evidence>
<feature type="transmembrane region" description="Helical" evidence="3">
    <location>
        <begin position="266"/>
        <end position="285"/>
    </location>
</feature>
<dbReference type="Proteomes" id="UP000295781">
    <property type="component" value="Chromosome"/>
</dbReference>
<keyword evidence="3" id="KW-1133">Transmembrane helix</keyword>
<feature type="transmembrane region" description="Helical" evidence="3">
    <location>
        <begin position="76"/>
        <end position="93"/>
    </location>
</feature>
<reference evidence="5 6" key="1">
    <citation type="submission" date="2015-09" db="EMBL/GenBank/DDBJ databases">
        <title>Sorangium comparison.</title>
        <authorList>
            <person name="Zaburannyi N."/>
            <person name="Bunk B."/>
            <person name="Overmann J."/>
            <person name="Mueller R."/>
        </authorList>
    </citation>
    <scope>NUCLEOTIDE SEQUENCE [LARGE SCALE GENOMIC DNA]</scope>
    <source>
        <strain evidence="5 6">So ceGT47</strain>
    </source>
</reference>
<dbReference type="EMBL" id="CP012670">
    <property type="protein sequence ID" value="AUX27114.1"/>
    <property type="molecule type" value="Genomic_DNA"/>
</dbReference>
<dbReference type="InterPro" id="IPR003675">
    <property type="entry name" value="Rce1/LyrA-like_dom"/>
</dbReference>
<feature type="region of interest" description="Disordered" evidence="2">
    <location>
        <begin position="25"/>
        <end position="46"/>
    </location>
</feature>
<feature type="transmembrane region" description="Helical" evidence="3">
    <location>
        <begin position="105"/>
        <end position="125"/>
    </location>
</feature>
<feature type="transmembrane region" description="Helical" evidence="3">
    <location>
        <begin position="146"/>
        <end position="166"/>
    </location>
</feature>
<feature type="coiled-coil region" evidence="1">
    <location>
        <begin position="52"/>
        <end position="79"/>
    </location>
</feature>
<evidence type="ECO:0000313" key="5">
    <source>
        <dbReference type="EMBL" id="AUX27114.1"/>
    </source>
</evidence>
<keyword evidence="1" id="KW-0175">Coiled coil</keyword>
<evidence type="ECO:0000256" key="3">
    <source>
        <dbReference type="SAM" id="Phobius"/>
    </source>
</evidence>
<protein>
    <recommendedName>
        <fullName evidence="4">CAAX prenyl protease 2/Lysostaphin resistance protein A-like domain-containing protein</fullName>
    </recommendedName>
</protein>
<dbReference type="GO" id="GO:0004175">
    <property type="term" value="F:endopeptidase activity"/>
    <property type="evidence" value="ECO:0007669"/>
    <property type="project" value="UniProtKB-ARBA"/>
</dbReference>
<proteinExistence type="predicted"/>
<gene>
    <name evidence="5" type="ORF">SOCEGT47_076930</name>
</gene>
<feature type="domain" description="CAAX prenyl protease 2/Lysostaphin resistance protein A-like" evidence="4">
    <location>
        <begin position="191"/>
        <end position="276"/>
    </location>
</feature>
<evidence type="ECO:0000259" key="4">
    <source>
        <dbReference type="Pfam" id="PF02517"/>
    </source>
</evidence>
<dbReference type="Pfam" id="PF02517">
    <property type="entry name" value="Rce1-like"/>
    <property type="match status" value="1"/>
</dbReference>
<name>A0A4P2QBN0_SORCE</name>
<dbReference type="OrthoDB" id="3525895at2"/>
<keyword evidence="3" id="KW-0812">Transmembrane</keyword>
<dbReference type="RefSeq" id="WP_129355180.1">
    <property type="nucleotide sequence ID" value="NZ_CP012670.1"/>
</dbReference>